<evidence type="ECO:0000313" key="1">
    <source>
        <dbReference type="EMBL" id="KPY85480.1"/>
    </source>
</evidence>
<proteinExistence type="predicted"/>
<dbReference type="AlphaFoldDB" id="A0A0N8T3F9"/>
<dbReference type="Proteomes" id="UP000050474">
    <property type="component" value="Unassembled WGS sequence"/>
</dbReference>
<accession>A0A0N8T3F9</accession>
<evidence type="ECO:0000313" key="2">
    <source>
        <dbReference type="Proteomes" id="UP000050474"/>
    </source>
</evidence>
<gene>
    <name evidence="1" type="ORF">ALO44_00631</name>
</gene>
<dbReference type="PATRIC" id="fig|129140.3.peg.852"/>
<reference evidence="1 2" key="1">
    <citation type="submission" date="2015-09" db="EMBL/GenBank/DDBJ databases">
        <title>Genome announcement of multiple Pseudomonas syringae strains.</title>
        <authorList>
            <person name="Thakur S."/>
            <person name="Wang P.W."/>
            <person name="Gong Y."/>
            <person name="Weir B.S."/>
            <person name="Guttman D.S."/>
        </authorList>
    </citation>
    <scope>NUCLEOTIDE SEQUENCE [LARGE SCALE GENOMIC DNA]</scope>
    <source>
        <strain evidence="1 2">ICMP4091</strain>
    </source>
</reference>
<dbReference type="EMBL" id="LJRM01000104">
    <property type="protein sequence ID" value="KPY85480.1"/>
    <property type="molecule type" value="Genomic_DNA"/>
</dbReference>
<sequence length="35" mass="3800">MMIVMMESALSGKTLKKASDGVGVQLQADEFEILE</sequence>
<protein>
    <submittedName>
        <fullName evidence="1">Uncharacterized protein</fullName>
    </submittedName>
</protein>
<organism evidence="1 2">
    <name type="scientific">Pseudomonas syringae pv. tagetis</name>
    <dbReference type="NCBI Taxonomy" id="129140"/>
    <lineage>
        <taxon>Bacteria</taxon>
        <taxon>Pseudomonadati</taxon>
        <taxon>Pseudomonadota</taxon>
        <taxon>Gammaproteobacteria</taxon>
        <taxon>Pseudomonadales</taxon>
        <taxon>Pseudomonadaceae</taxon>
        <taxon>Pseudomonas</taxon>
    </lineage>
</organism>
<comment type="caution">
    <text evidence="1">The sequence shown here is derived from an EMBL/GenBank/DDBJ whole genome shotgun (WGS) entry which is preliminary data.</text>
</comment>
<name>A0A0N8T3F9_9PSED</name>